<evidence type="ECO:0000313" key="2">
    <source>
        <dbReference type="Proteomes" id="UP000553034"/>
    </source>
</evidence>
<proteinExistence type="predicted"/>
<keyword evidence="2" id="KW-1185">Reference proteome</keyword>
<reference evidence="1 2" key="1">
    <citation type="submission" date="2020-08" db="EMBL/GenBank/DDBJ databases">
        <title>Genomic Encyclopedia of Type Strains, Phase IV (KMG-IV): sequencing the most valuable type-strain genomes for metagenomic binning, comparative biology and taxonomic classification.</title>
        <authorList>
            <person name="Goeker M."/>
        </authorList>
    </citation>
    <scope>NUCLEOTIDE SEQUENCE [LARGE SCALE GENOMIC DNA]</scope>
    <source>
        <strain evidence="1 2">DSM 29568</strain>
    </source>
</reference>
<gene>
    <name evidence="1" type="ORF">GGR32_001009</name>
</gene>
<dbReference type="AlphaFoldDB" id="A0A840EK24"/>
<name>A0A840EK24_9FLAO</name>
<accession>A0A840EK24</accession>
<organism evidence="1 2">
    <name type="scientific">Mesonia hippocampi</name>
    <dbReference type="NCBI Taxonomy" id="1628250"/>
    <lineage>
        <taxon>Bacteria</taxon>
        <taxon>Pseudomonadati</taxon>
        <taxon>Bacteroidota</taxon>
        <taxon>Flavobacteriia</taxon>
        <taxon>Flavobacteriales</taxon>
        <taxon>Flavobacteriaceae</taxon>
        <taxon>Mesonia</taxon>
    </lineage>
</organism>
<dbReference type="RefSeq" id="WP_183477087.1">
    <property type="nucleotide sequence ID" value="NZ_JACIFO010000003.1"/>
</dbReference>
<sequence>MNYKTLLKLKALTTDTVLKTLEKAVELDKNSDHFIPPQISISTASGITHYGYFINYTATENSVLIAEKNTNMGVNYIHALNITSIYIHDIETYAHLFSDGEIAFVPTEKDTPTMLSLKKDINQLETAISGKLNKKIALKWEHQSEEISPADKYYAKKAMLLLEETLALIYADNLFKEALTENIGNLVFSSATNNQVRLIEKTLSLEINWKNPPLPNALFAMIEECF</sequence>
<evidence type="ECO:0000313" key="1">
    <source>
        <dbReference type="EMBL" id="MBB4118729.1"/>
    </source>
</evidence>
<dbReference type="EMBL" id="JACIFO010000003">
    <property type="protein sequence ID" value="MBB4118729.1"/>
    <property type="molecule type" value="Genomic_DNA"/>
</dbReference>
<comment type="caution">
    <text evidence="1">The sequence shown here is derived from an EMBL/GenBank/DDBJ whole genome shotgun (WGS) entry which is preliminary data.</text>
</comment>
<protein>
    <submittedName>
        <fullName evidence="1">Putative RNA-binding protein with RPS1 domain</fullName>
    </submittedName>
</protein>
<dbReference type="Proteomes" id="UP000553034">
    <property type="component" value="Unassembled WGS sequence"/>
</dbReference>